<evidence type="ECO:0000256" key="1">
    <source>
        <dbReference type="SAM" id="MobiDB-lite"/>
    </source>
</evidence>
<feature type="compositionally biased region" description="Basic residues" evidence="1">
    <location>
        <begin position="191"/>
        <end position="222"/>
    </location>
</feature>
<proteinExistence type="predicted"/>
<feature type="compositionally biased region" description="Basic and acidic residues" evidence="1">
    <location>
        <begin position="163"/>
        <end position="179"/>
    </location>
</feature>
<name>A0ABD0VQ65_DENTH</name>
<feature type="compositionally biased region" description="Basic and acidic residues" evidence="1">
    <location>
        <begin position="223"/>
        <end position="236"/>
    </location>
</feature>
<accession>A0ABD0VQ65</accession>
<dbReference type="AlphaFoldDB" id="A0ABD0VQ65"/>
<keyword evidence="3" id="KW-1185">Reference proteome</keyword>
<organism evidence="2 3">
    <name type="scientific">Dendrobium thyrsiflorum</name>
    <name type="common">Pinecone-like raceme dendrobium</name>
    <name type="synonym">Orchid</name>
    <dbReference type="NCBI Taxonomy" id="117978"/>
    <lineage>
        <taxon>Eukaryota</taxon>
        <taxon>Viridiplantae</taxon>
        <taxon>Streptophyta</taxon>
        <taxon>Embryophyta</taxon>
        <taxon>Tracheophyta</taxon>
        <taxon>Spermatophyta</taxon>
        <taxon>Magnoliopsida</taxon>
        <taxon>Liliopsida</taxon>
        <taxon>Asparagales</taxon>
        <taxon>Orchidaceae</taxon>
        <taxon>Epidendroideae</taxon>
        <taxon>Malaxideae</taxon>
        <taxon>Dendrobiinae</taxon>
        <taxon>Dendrobium</taxon>
    </lineage>
</organism>
<evidence type="ECO:0000313" key="2">
    <source>
        <dbReference type="EMBL" id="KAL0927165.1"/>
    </source>
</evidence>
<comment type="caution">
    <text evidence="2">The sequence shown here is derived from an EMBL/GenBank/DDBJ whole genome shotgun (WGS) entry which is preliminary data.</text>
</comment>
<feature type="region of interest" description="Disordered" evidence="1">
    <location>
        <begin position="146"/>
        <end position="266"/>
    </location>
</feature>
<gene>
    <name evidence="2" type="ORF">M5K25_001328</name>
</gene>
<evidence type="ECO:0000313" key="3">
    <source>
        <dbReference type="Proteomes" id="UP001552299"/>
    </source>
</evidence>
<reference evidence="2 3" key="1">
    <citation type="journal article" date="2024" name="Plant Biotechnol. J.">
        <title>Dendrobium thyrsiflorum genome and its molecular insights into genes involved in important horticultural traits.</title>
        <authorList>
            <person name="Chen B."/>
            <person name="Wang J.Y."/>
            <person name="Zheng P.J."/>
            <person name="Li K.L."/>
            <person name="Liang Y.M."/>
            <person name="Chen X.F."/>
            <person name="Zhang C."/>
            <person name="Zhao X."/>
            <person name="He X."/>
            <person name="Zhang G.Q."/>
            <person name="Liu Z.J."/>
            <person name="Xu Q."/>
        </authorList>
    </citation>
    <scope>NUCLEOTIDE SEQUENCE [LARGE SCALE GENOMIC DNA]</scope>
    <source>
        <strain evidence="2">GZMU011</strain>
    </source>
</reference>
<dbReference type="Proteomes" id="UP001552299">
    <property type="component" value="Unassembled WGS sequence"/>
</dbReference>
<dbReference type="EMBL" id="JANQDX010000002">
    <property type="protein sequence ID" value="KAL0927165.1"/>
    <property type="molecule type" value="Genomic_DNA"/>
</dbReference>
<sequence>MIIDACQKILTCFLPYLHRALNHRFSSTVKFPCTISSCGTNPMIFLYERMDSTSPFIRTEPLTSKPVVLPARALRNVVFPAPDGPITAARRPGINFPVTLFRSCFLLPFKVRVRSLKAISITGLVLLSISVAIEITPEKVKLLKELPEPEAGSTPSYSQKKKRTDEEAPDDAHGTDKEANLTGRKLAYGRSSRKRVLLQKPCRQGKRRSNRTKLRRRQRRRSNRTEPPDGTRKEEGEAPLEPVPVRKKNGAPYLEAEDPSRSLKTRLNPYRSDLGQSGPACANAWISVPVEIYDALLHASLVLEELDSVKMVVINASSGKRVANILRDNSSPPPIRDGTMAFSSSIKTTAGATLLAESKMLNSTPSGFGRLTKMSSKGLMEAPTFPFASSSLSQEPPNATSLAFSRDPCTAPTMALMTPPAQLSFLLSSPSRPCRYSTPTYSLIPFLLNSGSRIGKKDIQVFLRVHLMAKRRGVWELIKVNCSLKSCDSPKLGFAKDSSSTVAVKAVLASGNTMRAEEALTTRKTVLGSRRHVISICKLDLLVFSSTTRPSRLTSRNPSANESSRLKLGSLASSRVKRIDP</sequence>
<protein>
    <submittedName>
        <fullName evidence="2">Uncharacterized protein</fullName>
    </submittedName>
</protein>